<protein>
    <submittedName>
        <fullName evidence="2">Uncharacterized protein</fullName>
    </submittedName>
</protein>
<organism evidence="2">
    <name type="scientific">Picea sitchensis</name>
    <name type="common">Sitka spruce</name>
    <name type="synonym">Pinus sitchensis</name>
    <dbReference type="NCBI Taxonomy" id="3332"/>
    <lineage>
        <taxon>Eukaryota</taxon>
        <taxon>Viridiplantae</taxon>
        <taxon>Streptophyta</taxon>
        <taxon>Embryophyta</taxon>
        <taxon>Tracheophyta</taxon>
        <taxon>Spermatophyta</taxon>
        <taxon>Pinopsida</taxon>
        <taxon>Pinidae</taxon>
        <taxon>Conifers I</taxon>
        <taxon>Pinales</taxon>
        <taxon>Pinaceae</taxon>
        <taxon>Picea</taxon>
    </lineage>
</organism>
<evidence type="ECO:0000256" key="1">
    <source>
        <dbReference type="SAM" id="Phobius"/>
    </source>
</evidence>
<dbReference type="AlphaFoldDB" id="B8LMV5"/>
<keyword evidence="1" id="KW-0812">Transmembrane</keyword>
<proteinExistence type="evidence at transcript level"/>
<dbReference type="OMA" id="FYMYCKA"/>
<feature type="transmembrane region" description="Helical" evidence="1">
    <location>
        <begin position="230"/>
        <end position="252"/>
    </location>
</feature>
<feature type="transmembrane region" description="Helical" evidence="1">
    <location>
        <begin position="136"/>
        <end position="164"/>
    </location>
</feature>
<sequence>MEPVGFFGIFEESRRIISAHSRHFLGLSALFLLPIAFLNCAASTFRKWVDIDAGPEELLRSTARPYGQYHRQEFLPFSTGFSGANKAEVIFLTLYTAVIFALALCSNAAVTHSICNGFFGRAVKLPSAIKSIPGSVWRLMFTTVCAVGALVGVWIGFIFIWALGVWGPSAFNIHVASMIPVREIAFVFIGLVAMYLQVHWVLASVIPVAEGSWGLEPLRRSSYLVKGMRRMSFSLNLFFAIAGLVLALWANYLQSSASDSLDLLSKIVQSITVLAAMAVLFLYNIATNTVFYMYCKAHHDELLGAIMEEFAQDYIILPFQDQKILRVVTVAEP</sequence>
<keyword evidence="1" id="KW-1133">Transmembrane helix</keyword>
<dbReference type="PANTHER" id="PTHR33133">
    <property type="entry name" value="OS08G0107100 PROTEIN-RELATED"/>
    <property type="match status" value="1"/>
</dbReference>
<feature type="transmembrane region" description="Helical" evidence="1">
    <location>
        <begin position="89"/>
        <end position="115"/>
    </location>
</feature>
<dbReference type="PANTHER" id="PTHR33133:SF7">
    <property type="entry name" value="F26K24.10 PROTEIN-RELATED"/>
    <property type="match status" value="1"/>
</dbReference>
<feature type="transmembrane region" description="Helical" evidence="1">
    <location>
        <begin position="184"/>
        <end position="209"/>
    </location>
</feature>
<name>B8LMV5_PICSI</name>
<evidence type="ECO:0000313" key="2">
    <source>
        <dbReference type="EMBL" id="ABR16985.1"/>
    </source>
</evidence>
<keyword evidence="1" id="KW-0472">Membrane</keyword>
<feature type="transmembrane region" description="Helical" evidence="1">
    <location>
        <begin position="267"/>
        <end position="286"/>
    </location>
</feature>
<reference evidence="2" key="1">
    <citation type="submission" date="2007-06" db="EMBL/GenBank/DDBJ databases">
        <title>Full length cDNA sequences from Sitka Spruce (Picea sitchensis).</title>
        <authorList>
            <person name="Ralph S.G."/>
            <person name="Chun H.E."/>
            <person name="Liao N."/>
            <person name="Ali J."/>
            <person name="Reid K."/>
            <person name="Kolosova N."/>
            <person name="Cooper N."/>
            <person name="Cullis C."/>
            <person name="Jancsik S."/>
            <person name="Moore R."/>
            <person name="Mayo M."/>
            <person name="Wagner S."/>
            <person name="Holt R.A."/>
            <person name="Jones S.J.M."/>
            <person name="Marra M.A."/>
            <person name="Ritland C.E."/>
            <person name="Ritland K."/>
            <person name="Bohlmann J."/>
        </authorList>
    </citation>
    <scope>NUCLEOTIDE SEQUENCE</scope>
    <source>
        <tissue evidence="2">Green portion of the leader tissue</tissue>
    </source>
</reference>
<dbReference type="EMBL" id="EF677134">
    <property type="protein sequence ID" value="ABR16985.1"/>
    <property type="molecule type" value="mRNA"/>
</dbReference>
<feature type="transmembrane region" description="Helical" evidence="1">
    <location>
        <begin position="24"/>
        <end position="45"/>
    </location>
</feature>
<accession>B8LMV5</accession>